<evidence type="ECO:0000313" key="2">
    <source>
        <dbReference type="Proteomes" id="UP000657918"/>
    </source>
</evidence>
<reference evidence="1 2" key="1">
    <citation type="submission" date="2020-10" db="EMBL/GenBank/DDBJ databases">
        <title>Plant Genome Project.</title>
        <authorList>
            <person name="Zhang R.-G."/>
        </authorList>
    </citation>
    <scope>NUCLEOTIDE SEQUENCE [LARGE SCALE GENOMIC DNA]</scope>
    <source>
        <strain evidence="1">FAFU-HL-1</strain>
        <tissue evidence="1">Leaf</tissue>
    </source>
</reference>
<comment type="caution">
    <text evidence="1">The sequence shown here is derived from an EMBL/GenBank/DDBJ whole genome shotgun (WGS) entry which is preliminary data.</text>
</comment>
<dbReference type="PANTHER" id="PTHR43205:SF7">
    <property type="entry name" value="PROSTAGLANDIN REDUCTASE 1"/>
    <property type="match status" value="1"/>
</dbReference>
<dbReference type="Gene3D" id="3.90.180.10">
    <property type="entry name" value="Medium-chain alcohol dehydrogenases, catalytic domain"/>
    <property type="match status" value="1"/>
</dbReference>
<protein>
    <submittedName>
        <fullName evidence="1">Uncharacterized protein</fullName>
    </submittedName>
</protein>
<keyword evidence="2" id="KW-1185">Reference proteome</keyword>
<organism evidence="1 2">
    <name type="scientific">Salix dunnii</name>
    <dbReference type="NCBI Taxonomy" id="1413687"/>
    <lineage>
        <taxon>Eukaryota</taxon>
        <taxon>Viridiplantae</taxon>
        <taxon>Streptophyta</taxon>
        <taxon>Embryophyta</taxon>
        <taxon>Tracheophyta</taxon>
        <taxon>Spermatophyta</taxon>
        <taxon>Magnoliopsida</taxon>
        <taxon>eudicotyledons</taxon>
        <taxon>Gunneridae</taxon>
        <taxon>Pentapetalae</taxon>
        <taxon>rosids</taxon>
        <taxon>fabids</taxon>
        <taxon>Malpighiales</taxon>
        <taxon>Salicaceae</taxon>
        <taxon>Saliceae</taxon>
        <taxon>Salix</taxon>
    </lineage>
</organism>
<dbReference type="InterPro" id="IPR045010">
    <property type="entry name" value="MDR_fam"/>
</dbReference>
<dbReference type="AlphaFoldDB" id="A0A835J1Z9"/>
<gene>
    <name evidence="1" type="ORF">SADUNF_Sadunf17G0004100</name>
</gene>
<dbReference type="EMBL" id="JADGMS010000017">
    <property type="protein sequence ID" value="KAF9663107.1"/>
    <property type="molecule type" value="Genomic_DNA"/>
</dbReference>
<accession>A0A835J1Z9</accession>
<dbReference type="Gene3D" id="3.40.50.720">
    <property type="entry name" value="NAD(P)-binding Rossmann-like Domain"/>
    <property type="match status" value="2"/>
</dbReference>
<dbReference type="PANTHER" id="PTHR43205">
    <property type="entry name" value="PROSTAGLANDIN REDUCTASE"/>
    <property type="match status" value="1"/>
</dbReference>
<proteinExistence type="predicted"/>
<evidence type="ECO:0000313" key="1">
    <source>
        <dbReference type="EMBL" id="KAF9663107.1"/>
    </source>
</evidence>
<dbReference type="Proteomes" id="UP000657918">
    <property type="component" value="Unassembled WGS sequence"/>
</dbReference>
<sequence length="78" mass="8672">MSHGIDIYFEIVGGKMLKAVLLSMRLHGRIADSWCLITITSIPKYLEMILPNIKEGKIVYVEDIAEGLQSDPEALIGL</sequence>
<dbReference type="OrthoDB" id="809632at2759"/>
<name>A0A835J1Z9_9ROSI</name>
<dbReference type="GO" id="GO:0032440">
    <property type="term" value="F:2-alkenal reductase [NAD(P)H] activity"/>
    <property type="evidence" value="ECO:0007669"/>
    <property type="project" value="TreeGrafter"/>
</dbReference>